<sequence length="77" mass="8763">MKLADGASEKQDVFITLQPDDRITIKLKIAANQLKYLADSIFRNFTQDPRAPFDYSMNSSAFQIDSQECIVSEFKVV</sequence>
<evidence type="ECO:0000313" key="2">
    <source>
        <dbReference type="WBParaSite" id="nRc.2.0.1.t17966-RA"/>
    </source>
</evidence>
<name>A0A915IVZ8_ROMCU</name>
<evidence type="ECO:0000313" key="1">
    <source>
        <dbReference type="Proteomes" id="UP000887565"/>
    </source>
</evidence>
<organism evidence="1 2">
    <name type="scientific">Romanomermis culicivorax</name>
    <name type="common">Nematode worm</name>
    <dbReference type="NCBI Taxonomy" id="13658"/>
    <lineage>
        <taxon>Eukaryota</taxon>
        <taxon>Metazoa</taxon>
        <taxon>Ecdysozoa</taxon>
        <taxon>Nematoda</taxon>
        <taxon>Enoplea</taxon>
        <taxon>Dorylaimia</taxon>
        <taxon>Mermithida</taxon>
        <taxon>Mermithoidea</taxon>
        <taxon>Mermithidae</taxon>
        <taxon>Romanomermis</taxon>
    </lineage>
</organism>
<protein>
    <submittedName>
        <fullName evidence="2">Uncharacterized protein</fullName>
    </submittedName>
</protein>
<dbReference type="AlphaFoldDB" id="A0A915IVZ8"/>
<reference evidence="2" key="1">
    <citation type="submission" date="2022-11" db="UniProtKB">
        <authorList>
            <consortium name="WormBaseParasite"/>
        </authorList>
    </citation>
    <scope>IDENTIFICATION</scope>
</reference>
<proteinExistence type="predicted"/>
<dbReference type="Proteomes" id="UP000887565">
    <property type="component" value="Unplaced"/>
</dbReference>
<keyword evidence="1" id="KW-1185">Reference proteome</keyword>
<accession>A0A915IVZ8</accession>
<dbReference type="WBParaSite" id="nRc.2.0.1.t17966-RA">
    <property type="protein sequence ID" value="nRc.2.0.1.t17966-RA"/>
    <property type="gene ID" value="nRc.2.0.1.g17966"/>
</dbReference>